<proteinExistence type="predicted"/>
<dbReference type="PROSITE" id="PS50977">
    <property type="entry name" value="HTH_TETR_2"/>
    <property type="match status" value="1"/>
</dbReference>
<keyword evidence="1 2" id="KW-0238">DNA-binding</keyword>
<name>A0A9J7BLR8_9BACT</name>
<accession>A0A9J7BLR8</accession>
<dbReference type="Proteomes" id="UP001059380">
    <property type="component" value="Chromosome"/>
</dbReference>
<evidence type="ECO:0000259" key="3">
    <source>
        <dbReference type="PROSITE" id="PS50977"/>
    </source>
</evidence>
<dbReference type="PROSITE" id="PS01081">
    <property type="entry name" value="HTH_TETR_1"/>
    <property type="match status" value="1"/>
</dbReference>
<dbReference type="PANTHER" id="PTHR30055:SF222">
    <property type="entry name" value="REGULATORY PROTEIN"/>
    <property type="match status" value="1"/>
</dbReference>
<evidence type="ECO:0000256" key="2">
    <source>
        <dbReference type="PROSITE-ProRule" id="PRU00335"/>
    </source>
</evidence>
<sequence length="188" mass="21015">MARVKSPEKREALLQSAVREIAESGLGVSTAKIAKGAGLAEGTMFRYFPSKNDLLNALYLELKIEVLRAIGADFPHKADLRERARHIWTEYLRWAMDRQAERKVSALLNLSSVITEATRAKLSDERGPIDQTMEELGSRGAFKFLPAGFAAHSMTAMQAAVMEMASRKPAQTKELIEQAFEAFWRMAK</sequence>
<dbReference type="Pfam" id="PF00440">
    <property type="entry name" value="TetR_N"/>
    <property type="match status" value="1"/>
</dbReference>
<dbReference type="AlphaFoldDB" id="A0A9J7BLR8"/>
<feature type="domain" description="HTH tetR-type" evidence="3">
    <location>
        <begin position="7"/>
        <end position="66"/>
    </location>
</feature>
<dbReference type="SUPFAM" id="SSF46689">
    <property type="entry name" value="Homeodomain-like"/>
    <property type="match status" value="1"/>
</dbReference>
<evidence type="ECO:0000256" key="1">
    <source>
        <dbReference type="ARBA" id="ARBA00023125"/>
    </source>
</evidence>
<dbReference type="RefSeq" id="WP_260792938.1">
    <property type="nucleotide sequence ID" value="NZ_CP093313.1"/>
</dbReference>
<organism evidence="4 5">
    <name type="scientific">Occallatibacter riparius</name>
    <dbReference type="NCBI Taxonomy" id="1002689"/>
    <lineage>
        <taxon>Bacteria</taxon>
        <taxon>Pseudomonadati</taxon>
        <taxon>Acidobacteriota</taxon>
        <taxon>Terriglobia</taxon>
        <taxon>Terriglobales</taxon>
        <taxon>Acidobacteriaceae</taxon>
        <taxon>Occallatibacter</taxon>
    </lineage>
</organism>
<keyword evidence="5" id="KW-1185">Reference proteome</keyword>
<dbReference type="PRINTS" id="PR00455">
    <property type="entry name" value="HTHTETR"/>
</dbReference>
<dbReference type="KEGG" id="orp:MOP44_23930"/>
<reference evidence="4" key="1">
    <citation type="submission" date="2021-04" db="EMBL/GenBank/DDBJ databases">
        <title>Phylogenetic analysis of Acidobacteriaceae.</title>
        <authorList>
            <person name="Qiu L."/>
            <person name="Zhang Q."/>
        </authorList>
    </citation>
    <scope>NUCLEOTIDE SEQUENCE</scope>
    <source>
        <strain evidence="4">DSM 25168</strain>
    </source>
</reference>
<dbReference type="InterPro" id="IPR001647">
    <property type="entry name" value="HTH_TetR"/>
</dbReference>
<dbReference type="GO" id="GO:0003677">
    <property type="term" value="F:DNA binding"/>
    <property type="evidence" value="ECO:0007669"/>
    <property type="project" value="UniProtKB-UniRule"/>
</dbReference>
<gene>
    <name evidence="4" type="ORF">MOP44_23930</name>
</gene>
<dbReference type="InterPro" id="IPR009057">
    <property type="entry name" value="Homeodomain-like_sf"/>
</dbReference>
<dbReference type="EMBL" id="CP093313">
    <property type="protein sequence ID" value="UWZ83603.1"/>
    <property type="molecule type" value="Genomic_DNA"/>
</dbReference>
<dbReference type="InterPro" id="IPR023772">
    <property type="entry name" value="DNA-bd_HTH_TetR-type_CS"/>
</dbReference>
<dbReference type="InterPro" id="IPR050109">
    <property type="entry name" value="HTH-type_TetR-like_transc_reg"/>
</dbReference>
<dbReference type="Gene3D" id="1.10.357.10">
    <property type="entry name" value="Tetracycline Repressor, domain 2"/>
    <property type="match status" value="1"/>
</dbReference>
<feature type="DNA-binding region" description="H-T-H motif" evidence="2">
    <location>
        <begin position="29"/>
        <end position="48"/>
    </location>
</feature>
<evidence type="ECO:0000313" key="5">
    <source>
        <dbReference type="Proteomes" id="UP001059380"/>
    </source>
</evidence>
<dbReference type="PANTHER" id="PTHR30055">
    <property type="entry name" value="HTH-TYPE TRANSCRIPTIONAL REGULATOR RUTR"/>
    <property type="match status" value="1"/>
</dbReference>
<evidence type="ECO:0000313" key="4">
    <source>
        <dbReference type="EMBL" id="UWZ83603.1"/>
    </source>
</evidence>
<protein>
    <submittedName>
        <fullName evidence="4">TetR/AcrR family transcriptional regulator</fullName>
    </submittedName>
</protein>